<gene>
    <name evidence="1" type="ORF">KGQ91_11830</name>
</gene>
<dbReference type="Proteomes" id="UP001319883">
    <property type="component" value="Unassembled WGS sequence"/>
</dbReference>
<evidence type="ECO:0000313" key="1">
    <source>
        <dbReference type="EMBL" id="MBZ9568357.1"/>
    </source>
</evidence>
<comment type="caution">
    <text evidence="1">The sequence shown here is derived from an EMBL/GenBank/DDBJ whole genome shotgun (WGS) entry which is preliminary data.</text>
</comment>
<dbReference type="RefSeq" id="WP_163648776.1">
    <property type="nucleotide sequence ID" value="NZ_JAGXFC010000001.1"/>
</dbReference>
<organism evidence="1 2">
    <name type="scientific">Modicisalibacter tunisiensis</name>
    <dbReference type="NCBI Taxonomy" id="390637"/>
    <lineage>
        <taxon>Bacteria</taxon>
        <taxon>Pseudomonadati</taxon>
        <taxon>Pseudomonadota</taxon>
        <taxon>Gammaproteobacteria</taxon>
        <taxon>Oceanospirillales</taxon>
        <taxon>Halomonadaceae</taxon>
        <taxon>Modicisalibacter</taxon>
    </lineage>
</organism>
<sequence>MADSKTRKRPAAAALEDSASLTTWWMQQWLETSTPLARMQLVWLQALGEAMQHEAEFLKVVASSGEKVSRCLCNQETPTPAELSSCYQEAALNVADAAMQRFHKVSELSHDLRERIWDEI</sequence>
<protein>
    <recommendedName>
        <fullName evidence="3">Phasin domain-containing protein</fullName>
    </recommendedName>
</protein>
<evidence type="ECO:0008006" key="3">
    <source>
        <dbReference type="Google" id="ProtNLM"/>
    </source>
</evidence>
<keyword evidence="2" id="KW-1185">Reference proteome</keyword>
<accession>A0ABS7X311</accession>
<reference evidence="1 2" key="1">
    <citation type="submission" date="2021-05" db="EMBL/GenBank/DDBJ databases">
        <title>Petroleum and Energy Research Collection (APPE): ex situ preservation of microbial diversity associated with the oil industry and exploitation of its biotechnological potential.</title>
        <authorList>
            <person name="Paixao C.T.M."/>
            <person name="Gomes M.B."/>
            <person name="Oliveira V.M."/>
        </authorList>
    </citation>
    <scope>NUCLEOTIDE SEQUENCE [LARGE SCALE GENOMIC DNA]</scope>
    <source>
        <strain evidence="1 2">LIT2</strain>
    </source>
</reference>
<proteinExistence type="predicted"/>
<evidence type="ECO:0000313" key="2">
    <source>
        <dbReference type="Proteomes" id="UP001319883"/>
    </source>
</evidence>
<dbReference type="EMBL" id="JAGXFD010000001">
    <property type="protein sequence ID" value="MBZ9568357.1"/>
    <property type="molecule type" value="Genomic_DNA"/>
</dbReference>
<name>A0ABS7X311_9GAMM</name>